<keyword evidence="7" id="KW-0346">Stress response</keyword>
<accession>A0A420W6A5</accession>
<dbReference type="SUPFAM" id="SSF55174">
    <property type="entry name" value="Alpha-L RNA-binding motif"/>
    <property type="match status" value="1"/>
</dbReference>
<dbReference type="GO" id="GO:0019843">
    <property type="term" value="F:rRNA binding"/>
    <property type="evidence" value="ECO:0007669"/>
    <property type="project" value="UniProtKB-UniRule"/>
</dbReference>
<evidence type="ECO:0000256" key="3">
    <source>
        <dbReference type="ARBA" id="ARBA00022884"/>
    </source>
</evidence>
<dbReference type="InterPro" id="IPR036986">
    <property type="entry name" value="S4_RNA-bd_sf"/>
</dbReference>
<comment type="similarity">
    <text evidence="5">Belongs to the RqcP family.</text>
</comment>
<dbReference type="PIRSF" id="PIRSF038881">
    <property type="entry name" value="RNAbp_HP1423"/>
    <property type="match status" value="1"/>
</dbReference>
<evidence type="ECO:0000313" key="8">
    <source>
        <dbReference type="Proteomes" id="UP000280881"/>
    </source>
</evidence>
<dbReference type="Gene3D" id="3.10.290.10">
    <property type="entry name" value="RNA-binding S4 domain"/>
    <property type="match status" value="1"/>
</dbReference>
<keyword evidence="1 5" id="KW-0820">tRNA-binding</keyword>
<dbReference type="InterPro" id="IPR025490">
    <property type="entry name" value="RqcP"/>
</dbReference>
<keyword evidence="8" id="KW-1185">Reference proteome</keyword>
<reference evidence="7 8" key="1">
    <citation type="submission" date="2018-10" db="EMBL/GenBank/DDBJ databases">
        <title>Genomic Encyclopedia of Type Strains, Phase IV (KMG-IV): sequencing the most valuable type-strain genomes for metagenomic binning, comparative biology and taxonomic classification.</title>
        <authorList>
            <person name="Goeker M."/>
        </authorList>
    </citation>
    <scope>NUCLEOTIDE SEQUENCE [LARGE SCALE GENOMIC DNA]</scope>
    <source>
        <strain evidence="7 8">DSM 15521</strain>
    </source>
</reference>
<organism evidence="7 8">
    <name type="scientific">Thermovibrio guaymasensis</name>
    <dbReference type="NCBI Taxonomy" id="240167"/>
    <lineage>
        <taxon>Bacteria</taxon>
        <taxon>Pseudomonadati</taxon>
        <taxon>Aquificota</taxon>
        <taxon>Aquificia</taxon>
        <taxon>Desulfurobacteriales</taxon>
        <taxon>Desulfurobacteriaceae</taxon>
        <taxon>Thermovibrio</taxon>
    </lineage>
</organism>
<keyword evidence="2 5" id="KW-0699">rRNA-binding</keyword>
<evidence type="ECO:0000256" key="1">
    <source>
        <dbReference type="ARBA" id="ARBA00022555"/>
    </source>
</evidence>
<dbReference type="Proteomes" id="UP000280881">
    <property type="component" value="Unassembled WGS sequence"/>
</dbReference>
<dbReference type="AlphaFoldDB" id="A0A420W6A5"/>
<feature type="domain" description="RNA-binding S4" evidence="6">
    <location>
        <begin position="1"/>
        <end position="62"/>
    </location>
</feature>
<evidence type="ECO:0000259" key="6">
    <source>
        <dbReference type="SMART" id="SM00363"/>
    </source>
</evidence>
<dbReference type="CDD" id="cd00165">
    <property type="entry name" value="S4"/>
    <property type="match status" value="1"/>
</dbReference>
<proteinExistence type="inferred from homology"/>
<dbReference type="GO" id="GO:0000049">
    <property type="term" value="F:tRNA binding"/>
    <property type="evidence" value="ECO:0007669"/>
    <property type="project" value="UniProtKB-UniRule"/>
</dbReference>
<comment type="subunit">
    <text evidence="5">Associates with stalled 50S ribosomal subunits. Binds to RqcH, 23S rRNA and the P-site tRNA. Does not require RqcH for association with 50S subunits.</text>
</comment>
<protein>
    <recommendedName>
        <fullName evidence="5">RQC P-site tRNA stabilizing factor</fullName>
        <shortName evidence="5">RqcP</shortName>
    </recommendedName>
    <alternativeName>
        <fullName evidence="5">Ribosome-associated protein quality control protein P</fullName>
    </alternativeName>
</protein>
<keyword evidence="3 5" id="KW-0694">RNA-binding</keyword>
<evidence type="ECO:0000313" key="7">
    <source>
        <dbReference type="EMBL" id="RKQ61606.1"/>
    </source>
</evidence>
<sequence length="95" mass="11035">MRIDQFLKLSRVVKRRSLAKEMCDKGMVKVNGKSVKASREISVGDEVEIDTLTRYFKFKVVEIPQGKNVSKKKAKELIQVLEDRKKDIREIIDLI</sequence>
<dbReference type="GO" id="GO:0072344">
    <property type="term" value="P:rescue of stalled ribosome"/>
    <property type="evidence" value="ECO:0007669"/>
    <property type="project" value="UniProtKB-UniRule"/>
</dbReference>
<dbReference type="InterPro" id="IPR002942">
    <property type="entry name" value="S4_RNA-bd"/>
</dbReference>
<comment type="function">
    <text evidence="5">Key component of the ribosome quality control system (RQC), a ribosome-associated complex that mediates the extraction of incompletely synthesized nascent chains from stalled ribosomes and their subsequent degradation. RqcH recruits Ala-charged tRNA, and with RqcP directs the elongation of stalled nascent chains on 50S ribosomal subunits, leading to non-templated C-terminal alanine extensions (Ala tail). The Ala tail promotes nascent chain degradation. RqcP is associated with the translocation-like movement of the peptidyl-tRNA from the A-site into the P-site.</text>
</comment>
<dbReference type="Pfam" id="PF01479">
    <property type="entry name" value="S4"/>
    <property type="match status" value="1"/>
</dbReference>
<gene>
    <name evidence="5" type="primary">rqcP</name>
    <name evidence="7" type="ORF">C7457_1042</name>
</gene>
<dbReference type="SMART" id="SM00363">
    <property type="entry name" value="S4"/>
    <property type="match status" value="1"/>
</dbReference>
<dbReference type="PROSITE" id="PS50889">
    <property type="entry name" value="S4"/>
    <property type="match status" value="1"/>
</dbReference>
<dbReference type="RefSeq" id="WP_121170767.1">
    <property type="nucleotide sequence ID" value="NZ_RBIE01000002.1"/>
</dbReference>
<comment type="caution">
    <text evidence="7">The sequence shown here is derived from an EMBL/GenBank/DDBJ whole genome shotgun (WGS) entry which is preliminary data.</text>
</comment>
<evidence type="ECO:0000256" key="5">
    <source>
        <dbReference type="HAMAP-Rule" id="MF_00871"/>
    </source>
</evidence>
<dbReference type="HAMAP" id="MF_00871">
    <property type="entry name" value="RqcP"/>
    <property type="match status" value="1"/>
</dbReference>
<evidence type="ECO:0000256" key="4">
    <source>
        <dbReference type="ARBA" id="ARBA00022917"/>
    </source>
</evidence>
<dbReference type="EMBL" id="RBIE01000002">
    <property type="protein sequence ID" value="RKQ61606.1"/>
    <property type="molecule type" value="Genomic_DNA"/>
</dbReference>
<evidence type="ECO:0000256" key="2">
    <source>
        <dbReference type="ARBA" id="ARBA00022730"/>
    </source>
</evidence>
<keyword evidence="4 5" id="KW-0648">Protein biosynthesis</keyword>
<dbReference type="OrthoDB" id="9805210at2"/>
<dbReference type="GO" id="GO:0043023">
    <property type="term" value="F:ribosomal large subunit binding"/>
    <property type="evidence" value="ECO:0007669"/>
    <property type="project" value="UniProtKB-UniRule"/>
</dbReference>
<name>A0A420W6A5_9BACT</name>